<dbReference type="Proteomes" id="UP001163046">
    <property type="component" value="Unassembled WGS sequence"/>
</dbReference>
<evidence type="ECO:0000313" key="1">
    <source>
        <dbReference type="EMBL" id="KAJ7388068.1"/>
    </source>
</evidence>
<keyword evidence="2" id="KW-1185">Reference proteome</keyword>
<organism evidence="1 2">
    <name type="scientific">Desmophyllum pertusum</name>
    <dbReference type="NCBI Taxonomy" id="174260"/>
    <lineage>
        <taxon>Eukaryota</taxon>
        <taxon>Metazoa</taxon>
        <taxon>Cnidaria</taxon>
        <taxon>Anthozoa</taxon>
        <taxon>Hexacorallia</taxon>
        <taxon>Scleractinia</taxon>
        <taxon>Caryophylliina</taxon>
        <taxon>Caryophylliidae</taxon>
        <taxon>Desmophyllum</taxon>
    </lineage>
</organism>
<reference evidence="1" key="1">
    <citation type="submission" date="2023-01" db="EMBL/GenBank/DDBJ databases">
        <title>Genome assembly of the deep-sea coral Lophelia pertusa.</title>
        <authorList>
            <person name="Herrera S."/>
            <person name="Cordes E."/>
        </authorList>
    </citation>
    <scope>NUCLEOTIDE SEQUENCE</scope>
    <source>
        <strain evidence="1">USNM1676648</strain>
        <tissue evidence="1">Polyp</tissue>
    </source>
</reference>
<sequence length="55" mass="5994">GCCRTQSQFPVSTVIPSLCKSFPTFTPFLGAWDRALTSVTGRYSDTVSAMTRSDD</sequence>
<comment type="caution">
    <text evidence="1">The sequence shown here is derived from an EMBL/GenBank/DDBJ whole genome shotgun (WGS) entry which is preliminary data.</text>
</comment>
<feature type="non-terminal residue" evidence="1">
    <location>
        <position position="55"/>
    </location>
</feature>
<dbReference type="AlphaFoldDB" id="A0A9W9ZUF0"/>
<protein>
    <submittedName>
        <fullName evidence="1">Uncharacterized protein</fullName>
    </submittedName>
</protein>
<accession>A0A9W9ZUF0</accession>
<evidence type="ECO:0000313" key="2">
    <source>
        <dbReference type="Proteomes" id="UP001163046"/>
    </source>
</evidence>
<name>A0A9W9ZUF0_9CNID</name>
<feature type="non-terminal residue" evidence="1">
    <location>
        <position position="1"/>
    </location>
</feature>
<gene>
    <name evidence="1" type="ORF">OS493_040006</name>
</gene>
<dbReference type="EMBL" id="MU825669">
    <property type="protein sequence ID" value="KAJ7388068.1"/>
    <property type="molecule type" value="Genomic_DNA"/>
</dbReference>
<proteinExistence type="predicted"/>